<dbReference type="InterPro" id="IPR037407">
    <property type="entry name" value="MLP_fam"/>
</dbReference>
<dbReference type="SUPFAM" id="SSF160582">
    <property type="entry name" value="MbtH-like"/>
    <property type="match status" value="1"/>
</dbReference>
<dbReference type="Proteomes" id="UP001595791">
    <property type="component" value="Unassembled WGS sequence"/>
</dbReference>
<organism evidence="2 3">
    <name type="scientific">Chitinimonas lacunae</name>
    <dbReference type="NCBI Taxonomy" id="1963018"/>
    <lineage>
        <taxon>Bacteria</taxon>
        <taxon>Pseudomonadati</taxon>
        <taxon>Pseudomonadota</taxon>
        <taxon>Betaproteobacteria</taxon>
        <taxon>Neisseriales</taxon>
        <taxon>Chitinibacteraceae</taxon>
        <taxon>Chitinimonas</taxon>
    </lineage>
</organism>
<accession>A0ABV8MQ07</accession>
<sequence>MEQQFVVVMNHEEQYSIWPADQTIPAGWSAQNCQGDKETCLQFIRENWTDMTPASLRRAMATN</sequence>
<evidence type="ECO:0000313" key="3">
    <source>
        <dbReference type="Proteomes" id="UP001595791"/>
    </source>
</evidence>
<dbReference type="PANTHER" id="PTHR38444:SF1">
    <property type="entry name" value="ENTEROBACTIN BIOSYNTHESIS PROTEIN YBDZ"/>
    <property type="match status" value="1"/>
</dbReference>
<dbReference type="InterPro" id="IPR038020">
    <property type="entry name" value="MbtH-like_sf"/>
</dbReference>
<dbReference type="EMBL" id="JBHSBU010000001">
    <property type="protein sequence ID" value="MFC4159176.1"/>
    <property type="molecule type" value="Genomic_DNA"/>
</dbReference>
<feature type="domain" description="MbtH-like" evidence="1">
    <location>
        <begin position="1"/>
        <end position="46"/>
    </location>
</feature>
<dbReference type="Gene3D" id="3.90.820.10">
    <property type="entry name" value="Structural Genomics, Unknown Function 30-nov-00 1gh9 Mol_id"/>
    <property type="match status" value="1"/>
</dbReference>
<dbReference type="SMART" id="SM00923">
    <property type="entry name" value="MbtH"/>
    <property type="match status" value="1"/>
</dbReference>
<name>A0ABV8MQ07_9NEIS</name>
<dbReference type="Pfam" id="PF03621">
    <property type="entry name" value="MbtH"/>
    <property type="match status" value="1"/>
</dbReference>
<evidence type="ECO:0000259" key="1">
    <source>
        <dbReference type="SMART" id="SM00923"/>
    </source>
</evidence>
<protein>
    <submittedName>
        <fullName evidence="2">MbtH family protein</fullName>
    </submittedName>
</protein>
<comment type="caution">
    <text evidence="2">The sequence shown here is derived from an EMBL/GenBank/DDBJ whole genome shotgun (WGS) entry which is preliminary data.</text>
</comment>
<proteinExistence type="predicted"/>
<dbReference type="RefSeq" id="WP_378162657.1">
    <property type="nucleotide sequence ID" value="NZ_JBHSBU010000001.1"/>
</dbReference>
<dbReference type="InterPro" id="IPR005153">
    <property type="entry name" value="MbtH-like_dom"/>
</dbReference>
<keyword evidence="3" id="KW-1185">Reference proteome</keyword>
<evidence type="ECO:0000313" key="2">
    <source>
        <dbReference type="EMBL" id="MFC4159176.1"/>
    </source>
</evidence>
<dbReference type="PANTHER" id="PTHR38444">
    <property type="entry name" value="ENTEROBACTIN BIOSYNTHESIS PROTEIN YBDZ"/>
    <property type="match status" value="1"/>
</dbReference>
<reference evidence="3" key="1">
    <citation type="journal article" date="2019" name="Int. J. Syst. Evol. Microbiol.">
        <title>The Global Catalogue of Microorganisms (GCM) 10K type strain sequencing project: providing services to taxonomists for standard genome sequencing and annotation.</title>
        <authorList>
            <consortium name="The Broad Institute Genomics Platform"/>
            <consortium name="The Broad Institute Genome Sequencing Center for Infectious Disease"/>
            <person name="Wu L."/>
            <person name="Ma J."/>
        </authorList>
    </citation>
    <scope>NUCLEOTIDE SEQUENCE [LARGE SCALE GENOMIC DNA]</scope>
    <source>
        <strain evidence="3">LMG 29894</strain>
    </source>
</reference>
<gene>
    <name evidence="2" type="ORF">ACFOW7_07370</name>
</gene>